<gene>
    <name evidence="1" type="ORF">FMOSSE_LOCUS4993</name>
</gene>
<sequence>VKQNGMLQEISTPQEIKNTLIINIYQESYNDINDKNVNIDSQASIPSNNFISSDKYGNDHQQSSLIEEKFDENNHQITILIQTEEPLVEKHFDRDYHQITIPIQIGESLVEKIFDDHQVTIQTEEPLMEELLDTDSEETEDLFELKIGLTFTNWLEFKI</sequence>
<dbReference type="Proteomes" id="UP000789375">
    <property type="component" value="Unassembled WGS sequence"/>
</dbReference>
<comment type="caution">
    <text evidence="1">The sequence shown here is derived from an EMBL/GenBank/DDBJ whole genome shotgun (WGS) entry which is preliminary data.</text>
</comment>
<feature type="non-terminal residue" evidence="1">
    <location>
        <position position="1"/>
    </location>
</feature>
<protein>
    <submittedName>
        <fullName evidence="1">10617_t:CDS:1</fullName>
    </submittedName>
</protein>
<keyword evidence="2" id="KW-1185">Reference proteome</keyword>
<name>A0A9N9F9K5_FUNMO</name>
<dbReference type="AlphaFoldDB" id="A0A9N9F9K5"/>
<evidence type="ECO:0000313" key="2">
    <source>
        <dbReference type="Proteomes" id="UP000789375"/>
    </source>
</evidence>
<dbReference type="EMBL" id="CAJVPP010000897">
    <property type="protein sequence ID" value="CAG8520230.1"/>
    <property type="molecule type" value="Genomic_DNA"/>
</dbReference>
<reference evidence="1" key="1">
    <citation type="submission" date="2021-06" db="EMBL/GenBank/DDBJ databases">
        <authorList>
            <person name="Kallberg Y."/>
            <person name="Tangrot J."/>
            <person name="Rosling A."/>
        </authorList>
    </citation>
    <scope>NUCLEOTIDE SEQUENCE</scope>
    <source>
        <strain evidence="1">87-6 pot B 2015</strain>
    </source>
</reference>
<organism evidence="1 2">
    <name type="scientific">Funneliformis mosseae</name>
    <name type="common">Endomycorrhizal fungus</name>
    <name type="synonym">Glomus mosseae</name>
    <dbReference type="NCBI Taxonomy" id="27381"/>
    <lineage>
        <taxon>Eukaryota</taxon>
        <taxon>Fungi</taxon>
        <taxon>Fungi incertae sedis</taxon>
        <taxon>Mucoromycota</taxon>
        <taxon>Glomeromycotina</taxon>
        <taxon>Glomeromycetes</taxon>
        <taxon>Glomerales</taxon>
        <taxon>Glomeraceae</taxon>
        <taxon>Funneliformis</taxon>
    </lineage>
</organism>
<accession>A0A9N9F9K5</accession>
<proteinExistence type="predicted"/>
<evidence type="ECO:0000313" key="1">
    <source>
        <dbReference type="EMBL" id="CAG8520230.1"/>
    </source>
</evidence>